<organism evidence="3">
    <name type="scientific">Rhipicephalus appendiculatus</name>
    <name type="common">Brown ear tick</name>
    <dbReference type="NCBI Taxonomy" id="34631"/>
    <lineage>
        <taxon>Eukaryota</taxon>
        <taxon>Metazoa</taxon>
        <taxon>Ecdysozoa</taxon>
        <taxon>Arthropoda</taxon>
        <taxon>Chelicerata</taxon>
        <taxon>Arachnida</taxon>
        <taxon>Acari</taxon>
        <taxon>Parasitiformes</taxon>
        <taxon>Ixodida</taxon>
        <taxon>Ixodoidea</taxon>
        <taxon>Ixodidae</taxon>
        <taxon>Rhipicephalinae</taxon>
        <taxon>Rhipicephalus</taxon>
        <taxon>Rhipicephalus</taxon>
    </lineage>
</organism>
<protein>
    <recommendedName>
        <fullName evidence="4">Secreted protein</fullName>
    </recommendedName>
</protein>
<evidence type="ECO:0000256" key="1">
    <source>
        <dbReference type="SAM" id="MobiDB-lite"/>
    </source>
</evidence>
<accession>A0A131Y924</accession>
<keyword evidence="2" id="KW-0732">Signal</keyword>
<name>A0A131Y924_RHIAP</name>
<dbReference type="AlphaFoldDB" id="A0A131Y924"/>
<feature type="compositionally biased region" description="Low complexity" evidence="1">
    <location>
        <begin position="88"/>
        <end position="97"/>
    </location>
</feature>
<evidence type="ECO:0000256" key="2">
    <source>
        <dbReference type="SAM" id="SignalP"/>
    </source>
</evidence>
<feature type="signal peptide" evidence="2">
    <location>
        <begin position="1"/>
        <end position="28"/>
    </location>
</feature>
<evidence type="ECO:0000313" key="3">
    <source>
        <dbReference type="EMBL" id="JAP75814.1"/>
    </source>
</evidence>
<sequence>MMTNSTKLSTVVLVTVLMFLLPAVEKRARNSVLVGFPSVESVVRPPLRRQYAIPFDNTVRKGPYGNPPGHRRGGNVMPHSQVSRRRPGSSPIRSPSGGPAGKLFRV</sequence>
<feature type="chain" id="PRO_5007284349" description="Secreted protein" evidence="2">
    <location>
        <begin position="29"/>
        <end position="106"/>
    </location>
</feature>
<evidence type="ECO:0008006" key="4">
    <source>
        <dbReference type="Google" id="ProtNLM"/>
    </source>
</evidence>
<reference evidence="3" key="1">
    <citation type="journal article" date="2016" name="Ticks Tick Borne Dis.">
        <title>De novo assembly and annotation of the salivary gland transcriptome of Rhipicephalus appendiculatus male and female ticks during blood feeding.</title>
        <authorList>
            <person name="de Castro M.H."/>
            <person name="de Klerk D."/>
            <person name="Pienaar R."/>
            <person name="Latif A.A."/>
            <person name="Rees D.J."/>
            <person name="Mans B.J."/>
        </authorList>
    </citation>
    <scope>NUCLEOTIDE SEQUENCE</scope>
    <source>
        <tissue evidence="3">Salivary glands</tissue>
    </source>
</reference>
<dbReference type="EMBL" id="GEDV01012743">
    <property type="protein sequence ID" value="JAP75814.1"/>
    <property type="molecule type" value="Transcribed_RNA"/>
</dbReference>
<proteinExistence type="predicted"/>
<feature type="region of interest" description="Disordered" evidence="1">
    <location>
        <begin position="57"/>
        <end position="106"/>
    </location>
</feature>